<dbReference type="GO" id="GO:0005741">
    <property type="term" value="C:mitochondrial outer membrane"/>
    <property type="evidence" value="ECO:0007669"/>
    <property type="project" value="TreeGrafter"/>
</dbReference>
<dbReference type="GO" id="GO:0097192">
    <property type="term" value="P:extrinsic apoptotic signaling pathway in absence of ligand"/>
    <property type="evidence" value="ECO:0007669"/>
    <property type="project" value="TreeGrafter"/>
</dbReference>
<dbReference type="GO" id="GO:0051400">
    <property type="term" value="F:BH domain binding"/>
    <property type="evidence" value="ECO:0007669"/>
    <property type="project" value="TreeGrafter"/>
</dbReference>
<feature type="compositionally biased region" description="Low complexity" evidence="3">
    <location>
        <begin position="39"/>
        <end position="50"/>
    </location>
</feature>
<keyword evidence="2" id="KW-0053">Apoptosis</keyword>
<dbReference type="Gene3D" id="1.10.437.10">
    <property type="entry name" value="Blc2-like"/>
    <property type="match status" value="1"/>
</dbReference>
<evidence type="ECO:0000313" key="7">
    <source>
        <dbReference type="Proteomes" id="UP000790347"/>
    </source>
</evidence>
<evidence type="ECO:0000256" key="1">
    <source>
        <dbReference type="ARBA" id="ARBA00009458"/>
    </source>
</evidence>
<feature type="region of interest" description="Disordered" evidence="3">
    <location>
        <begin position="82"/>
        <end position="108"/>
    </location>
</feature>
<dbReference type="Proteomes" id="UP000790347">
    <property type="component" value="Unassembled WGS sequence"/>
</dbReference>
<reference evidence="6" key="1">
    <citation type="submission" date="2013-05" db="EMBL/GenBank/DDBJ databases">
        <authorList>
            <person name="Yim A.K.Y."/>
            <person name="Chan T.F."/>
            <person name="Ji K.M."/>
            <person name="Liu X.Y."/>
            <person name="Zhou J.W."/>
            <person name="Li R.Q."/>
            <person name="Yang K.Y."/>
            <person name="Li J."/>
            <person name="Li M."/>
            <person name="Law P.T.W."/>
            <person name="Wu Y.L."/>
            <person name="Cai Z.L."/>
            <person name="Qin H."/>
            <person name="Bao Y."/>
            <person name="Leung R.K.K."/>
            <person name="Ng P.K.S."/>
            <person name="Zou J."/>
            <person name="Zhong X.J."/>
            <person name="Ran P.X."/>
            <person name="Zhong N.S."/>
            <person name="Liu Z.G."/>
            <person name="Tsui S.K.W."/>
        </authorList>
    </citation>
    <scope>NUCLEOTIDE SEQUENCE</scope>
    <source>
        <strain evidence="6">Derf</strain>
        <tissue evidence="6">Whole organism</tissue>
    </source>
</reference>
<dbReference type="SUPFAM" id="SSF56854">
    <property type="entry name" value="Bcl-2 inhibitors of programmed cell death"/>
    <property type="match status" value="1"/>
</dbReference>
<reference evidence="5" key="3">
    <citation type="journal article" date="2021" name="World Allergy Organ. J.">
        <title>Chromosome-level assembly of Dermatophagoides farinae genome and transcriptome reveals two novel allergens Der f 37 and Der f 39.</title>
        <authorList>
            <person name="Chen J."/>
            <person name="Cai Z."/>
            <person name="Fan D."/>
            <person name="Hu J."/>
            <person name="Hou Y."/>
            <person name="He Y."/>
            <person name="Zhang Z."/>
            <person name="Zhao Z."/>
            <person name="Gao P."/>
            <person name="Hu W."/>
            <person name="Sun J."/>
            <person name="Li J."/>
            <person name="Ji K."/>
        </authorList>
    </citation>
    <scope>NUCLEOTIDE SEQUENCE</scope>
    <source>
        <strain evidence="5">JKM2019</strain>
    </source>
</reference>
<feature type="domain" description="Bcl-2 Bcl-2 homology region 1-3" evidence="4">
    <location>
        <begin position="122"/>
        <end position="219"/>
    </location>
</feature>
<dbReference type="InterPro" id="IPR002475">
    <property type="entry name" value="Bcl2-like"/>
</dbReference>
<dbReference type="EMBL" id="SDOV01000001">
    <property type="protein sequence ID" value="KAH7646698.1"/>
    <property type="molecule type" value="Genomic_DNA"/>
</dbReference>
<gene>
    <name evidence="6" type="primary">BCL2</name>
    <name evidence="6" type="ORF">DERF_007943</name>
    <name evidence="5" type="ORF">HUG17_2236</name>
</gene>
<dbReference type="PANTHER" id="PTHR11256:SF50">
    <property type="entry name" value="APOPTOSIS REGULATOR CED-9"/>
    <property type="match status" value="1"/>
</dbReference>
<proteinExistence type="inferred from homology"/>
<dbReference type="EMBL" id="ASGP02000003">
    <property type="protein sequence ID" value="KAH9517265.1"/>
    <property type="molecule type" value="Genomic_DNA"/>
</dbReference>
<reference evidence="5" key="2">
    <citation type="submission" date="2020-06" db="EMBL/GenBank/DDBJ databases">
        <authorList>
            <person name="Ji K."/>
            <person name="Li J."/>
        </authorList>
    </citation>
    <scope>NUCLEOTIDE SEQUENCE</scope>
    <source>
        <strain evidence="5">JKM2019</strain>
        <tissue evidence="5">Whole body</tissue>
    </source>
</reference>
<dbReference type="AlphaFoldDB" id="A0A922I4K4"/>
<dbReference type="CDD" id="cd06845">
    <property type="entry name" value="Bcl-2_like"/>
    <property type="match status" value="1"/>
</dbReference>
<dbReference type="GO" id="GO:0008630">
    <property type="term" value="P:intrinsic apoptotic signaling pathway in response to DNA damage"/>
    <property type="evidence" value="ECO:0007669"/>
    <property type="project" value="TreeGrafter"/>
</dbReference>
<dbReference type="OrthoDB" id="6021377at2759"/>
<feature type="compositionally biased region" description="Low complexity" evidence="3">
    <location>
        <begin position="1"/>
        <end position="25"/>
    </location>
</feature>
<evidence type="ECO:0000256" key="2">
    <source>
        <dbReference type="ARBA" id="ARBA00022703"/>
    </source>
</evidence>
<dbReference type="InterPro" id="IPR046371">
    <property type="entry name" value="Bcl-2_BH1-3"/>
</dbReference>
<feature type="compositionally biased region" description="Basic residues" evidence="3">
    <location>
        <begin position="28"/>
        <end position="38"/>
    </location>
</feature>
<keyword evidence="7" id="KW-1185">Reference proteome</keyword>
<evidence type="ECO:0000256" key="3">
    <source>
        <dbReference type="SAM" id="MobiDB-lite"/>
    </source>
</evidence>
<sequence length="268" mass="29913">MSLPNTDTLPSTTSTTTTTTMNPTTADHHHHHISHPHVIHNNNNNNNGTNQSTDETIYDPMLMNLVKDFFNAQFELKKAQCPFPSSSSSSSTSSSSNQTSMVNNNTTNQTSINQYSRIRMALRALGKSFEEKYSRQLYDIIVKLELQPQNACATFHCLSNEMFVQGIQWNHIVTYFVFSVDFAYYASQSHAATVNDVARWLTRYTFEHLLPWIEKNGGWDGIVSFAQDIVGDVSNNDNTLFNVDLKNILCGAAGALGVLSLGLFLSSK</sequence>
<dbReference type="PANTHER" id="PTHR11256">
    <property type="entry name" value="BCL-2 RELATED"/>
    <property type="match status" value="1"/>
</dbReference>
<comment type="similarity">
    <text evidence="1">Belongs to the Bcl-2 family.</text>
</comment>
<feature type="compositionally biased region" description="Low complexity" evidence="3">
    <location>
        <begin position="85"/>
        <end position="108"/>
    </location>
</feature>
<feature type="region of interest" description="Disordered" evidence="3">
    <location>
        <begin position="1"/>
        <end position="55"/>
    </location>
</feature>
<dbReference type="InterPro" id="IPR036834">
    <property type="entry name" value="Bcl-2-like_sf"/>
</dbReference>
<protein>
    <submittedName>
        <fullName evidence="6">Negative regulation of cellular pH reduction</fullName>
    </submittedName>
</protein>
<accession>A0A922I4K4</accession>
<evidence type="ECO:0000313" key="6">
    <source>
        <dbReference type="EMBL" id="KAH9517265.1"/>
    </source>
</evidence>
<dbReference type="GO" id="GO:0001836">
    <property type="term" value="P:release of cytochrome c from mitochondria"/>
    <property type="evidence" value="ECO:0007669"/>
    <property type="project" value="TreeGrafter"/>
</dbReference>
<dbReference type="Proteomes" id="UP000828236">
    <property type="component" value="Unassembled WGS sequence"/>
</dbReference>
<dbReference type="Pfam" id="PF00452">
    <property type="entry name" value="Bcl-2"/>
    <property type="match status" value="1"/>
</dbReference>
<dbReference type="PRINTS" id="PR01862">
    <property type="entry name" value="BCL2FAMILY"/>
</dbReference>
<comment type="caution">
    <text evidence="6">The sequence shown here is derived from an EMBL/GenBank/DDBJ whole genome shotgun (WGS) entry which is preliminary data.</text>
</comment>
<dbReference type="SMART" id="SM00337">
    <property type="entry name" value="BCL"/>
    <property type="match status" value="1"/>
</dbReference>
<organism evidence="6 7">
    <name type="scientific">Dermatophagoides farinae</name>
    <name type="common">American house dust mite</name>
    <dbReference type="NCBI Taxonomy" id="6954"/>
    <lineage>
        <taxon>Eukaryota</taxon>
        <taxon>Metazoa</taxon>
        <taxon>Ecdysozoa</taxon>
        <taxon>Arthropoda</taxon>
        <taxon>Chelicerata</taxon>
        <taxon>Arachnida</taxon>
        <taxon>Acari</taxon>
        <taxon>Acariformes</taxon>
        <taxon>Sarcoptiformes</taxon>
        <taxon>Astigmata</taxon>
        <taxon>Psoroptidia</taxon>
        <taxon>Analgoidea</taxon>
        <taxon>Pyroglyphidae</taxon>
        <taxon>Dermatophagoidinae</taxon>
        <taxon>Dermatophagoides</taxon>
    </lineage>
</organism>
<dbReference type="GO" id="GO:0042981">
    <property type="term" value="P:regulation of apoptotic process"/>
    <property type="evidence" value="ECO:0007669"/>
    <property type="project" value="InterPro"/>
</dbReference>
<name>A0A922I4K4_DERFA</name>
<evidence type="ECO:0000313" key="5">
    <source>
        <dbReference type="EMBL" id="KAH7646698.1"/>
    </source>
</evidence>
<dbReference type="PROSITE" id="PS50062">
    <property type="entry name" value="BCL2_FAMILY"/>
    <property type="match status" value="1"/>
</dbReference>
<reference evidence="6" key="4">
    <citation type="journal article" date="2022" name="Res Sq">
        <title>Comparative Genomics Reveals Insights into the Divergent Evolution of Astigmatic Mites and Household Pest Adaptations.</title>
        <authorList>
            <person name="Xiong Q."/>
            <person name="Wan A.T.-Y."/>
            <person name="Liu X.-Y."/>
            <person name="Fung C.S.-H."/>
            <person name="Xiao X."/>
            <person name="Malainual N."/>
            <person name="Hou J."/>
            <person name="Wang L."/>
            <person name="Wang M."/>
            <person name="Yang K."/>
            <person name="Cui Y."/>
            <person name="Leung E."/>
            <person name="Nong W."/>
            <person name="Shin S.-K."/>
            <person name="Au S."/>
            <person name="Jeong K.Y."/>
            <person name="Chew F.T."/>
            <person name="Hui J."/>
            <person name="Leung T.F."/>
            <person name="Tungtrongchitr A."/>
            <person name="Zhong N."/>
            <person name="Liu Z."/>
            <person name="Tsui S."/>
        </authorList>
    </citation>
    <scope>NUCLEOTIDE SEQUENCE</scope>
    <source>
        <strain evidence="6">Derf</strain>
        <tissue evidence="6">Whole organism</tissue>
    </source>
</reference>
<evidence type="ECO:0000259" key="4">
    <source>
        <dbReference type="SMART" id="SM00337"/>
    </source>
</evidence>
<dbReference type="InterPro" id="IPR026298">
    <property type="entry name" value="Bcl-2_fam"/>
</dbReference>